<dbReference type="EMBL" id="ML977020">
    <property type="protein sequence ID" value="KAF1951020.1"/>
    <property type="molecule type" value="Genomic_DNA"/>
</dbReference>
<keyword evidence="5 7" id="KW-0408">Iron</keyword>
<gene>
    <name evidence="9" type="ORF">CC80DRAFT_496309</name>
</gene>
<dbReference type="Gene3D" id="1.10.630.10">
    <property type="entry name" value="Cytochrome P450"/>
    <property type="match status" value="1"/>
</dbReference>
<evidence type="ECO:0000256" key="7">
    <source>
        <dbReference type="RuleBase" id="RU000461"/>
    </source>
</evidence>
<feature type="transmembrane region" description="Helical" evidence="8">
    <location>
        <begin position="6"/>
        <end position="21"/>
    </location>
</feature>
<dbReference type="PRINTS" id="PR01239">
    <property type="entry name" value="EP450IICYP52"/>
</dbReference>
<evidence type="ECO:0000256" key="6">
    <source>
        <dbReference type="ARBA" id="ARBA00023033"/>
    </source>
</evidence>
<dbReference type="InterPro" id="IPR017972">
    <property type="entry name" value="Cyt_P450_CS"/>
</dbReference>
<evidence type="ECO:0000313" key="10">
    <source>
        <dbReference type="Proteomes" id="UP000800035"/>
    </source>
</evidence>
<name>A0A6A5TFQ3_9PLEO</name>
<dbReference type="PROSITE" id="PS00086">
    <property type="entry name" value="CYTOCHROME_P450"/>
    <property type="match status" value="1"/>
</dbReference>
<keyword evidence="3 7" id="KW-0479">Metal-binding</keyword>
<comment type="similarity">
    <text evidence="2 7">Belongs to the cytochrome P450 family.</text>
</comment>
<keyword evidence="6 7" id="KW-0503">Monooxygenase</keyword>
<reference evidence="9" key="1">
    <citation type="journal article" date="2020" name="Stud. Mycol.">
        <title>101 Dothideomycetes genomes: a test case for predicting lifestyles and emergence of pathogens.</title>
        <authorList>
            <person name="Haridas S."/>
            <person name="Albert R."/>
            <person name="Binder M."/>
            <person name="Bloem J."/>
            <person name="Labutti K."/>
            <person name="Salamov A."/>
            <person name="Andreopoulos B."/>
            <person name="Baker S."/>
            <person name="Barry K."/>
            <person name="Bills G."/>
            <person name="Bluhm B."/>
            <person name="Cannon C."/>
            <person name="Castanera R."/>
            <person name="Culley D."/>
            <person name="Daum C."/>
            <person name="Ezra D."/>
            <person name="Gonzalez J."/>
            <person name="Henrissat B."/>
            <person name="Kuo A."/>
            <person name="Liang C."/>
            <person name="Lipzen A."/>
            <person name="Lutzoni F."/>
            <person name="Magnuson J."/>
            <person name="Mondo S."/>
            <person name="Nolan M."/>
            <person name="Ohm R."/>
            <person name="Pangilinan J."/>
            <person name="Park H.-J."/>
            <person name="Ramirez L."/>
            <person name="Alfaro M."/>
            <person name="Sun H."/>
            <person name="Tritt A."/>
            <person name="Yoshinaga Y."/>
            <person name="Zwiers L.-H."/>
            <person name="Turgeon B."/>
            <person name="Goodwin S."/>
            <person name="Spatafora J."/>
            <person name="Crous P."/>
            <person name="Grigoriev I."/>
        </authorList>
    </citation>
    <scope>NUCLEOTIDE SEQUENCE</scope>
    <source>
        <strain evidence="9">CBS 675.92</strain>
    </source>
</reference>
<dbReference type="PRINTS" id="PR00385">
    <property type="entry name" value="P450"/>
</dbReference>
<dbReference type="SUPFAM" id="SSF48264">
    <property type="entry name" value="Cytochrome P450"/>
    <property type="match status" value="1"/>
</dbReference>
<sequence>MDYTPISAITGLALFALYLFLRQRSRDAIARRHGGGIVTKHRPWEPLSGFDFHMAMHMDVPSLYRHHQQYGHTFKVNSLLSQPPIITIAPENIRVVNSGKDWGIEPLRLAGMEYFCGRGFLTTDGDVWQHSRKLLKPTFAKANLIDLTFLSREFDRFVDQLPKDRATVDLQPLFYTMFLNTSLHFLLGVDLREESAGAPCTSDQFINAFHDALFLTMFRVLLGRAWKLAPQSKYLNACQTAHEYLDYYVDKALHEADQSTDPKASSMLRILSTQTDDREYIRSQVLQGMMASQETTSALLGNACFLLSRHPTYWAEIRAGTLNMEVESLDFDTLLNFTLVKNILLETLRLYPNFPLLARTALNNTHLPSGAGPAQDRPIYVPKGTLVVMSYYALHRDTHVFGEDVEAFRPERWNDVRPGQWEYMAFGGGNRACMGQQKVLVEAAFVLIRMAKAFAELESRDSKEWKGELKLTCKSANGCKVAVVA</sequence>
<keyword evidence="4 7" id="KW-0560">Oxidoreductase</keyword>
<evidence type="ECO:0000256" key="4">
    <source>
        <dbReference type="ARBA" id="ARBA00023002"/>
    </source>
</evidence>
<evidence type="ECO:0000313" key="9">
    <source>
        <dbReference type="EMBL" id="KAF1951020.1"/>
    </source>
</evidence>
<accession>A0A6A5TFQ3</accession>
<keyword evidence="7" id="KW-0349">Heme</keyword>
<evidence type="ECO:0000256" key="3">
    <source>
        <dbReference type="ARBA" id="ARBA00022723"/>
    </source>
</evidence>
<keyword evidence="8" id="KW-0812">Transmembrane</keyword>
<keyword evidence="8" id="KW-0472">Membrane</keyword>
<dbReference type="InterPro" id="IPR047146">
    <property type="entry name" value="Cyt_P450_E_CYP52_fungi"/>
</dbReference>
<dbReference type="GO" id="GO:0020037">
    <property type="term" value="F:heme binding"/>
    <property type="evidence" value="ECO:0007669"/>
    <property type="project" value="InterPro"/>
</dbReference>
<protein>
    <submittedName>
        <fullName evidence="9">Cytochrome P450</fullName>
    </submittedName>
</protein>
<comment type="cofactor">
    <cofactor evidence="1">
        <name>heme</name>
        <dbReference type="ChEBI" id="CHEBI:30413"/>
    </cofactor>
</comment>
<dbReference type="OrthoDB" id="1470350at2759"/>
<evidence type="ECO:0000256" key="8">
    <source>
        <dbReference type="SAM" id="Phobius"/>
    </source>
</evidence>
<evidence type="ECO:0000256" key="2">
    <source>
        <dbReference type="ARBA" id="ARBA00010617"/>
    </source>
</evidence>
<dbReference type="InterPro" id="IPR002974">
    <property type="entry name" value="Cyt_P450_E_CYP52_ascomycetes"/>
</dbReference>
<dbReference type="PANTHER" id="PTHR24287">
    <property type="entry name" value="P450, PUTATIVE (EUROFUNG)-RELATED"/>
    <property type="match status" value="1"/>
</dbReference>
<proteinExistence type="inferred from homology"/>
<dbReference type="Proteomes" id="UP000800035">
    <property type="component" value="Unassembled WGS sequence"/>
</dbReference>
<dbReference type="AlphaFoldDB" id="A0A6A5TFQ3"/>
<dbReference type="GO" id="GO:0005506">
    <property type="term" value="F:iron ion binding"/>
    <property type="evidence" value="ECO:0007669"/>
    <property type="project" value="InterPro"/>
</dbReference>
<dbReference type="PANTHER" id="PTHR24287:SF17">
    <property type="entry name" value="P450, PUTATIVE (EUROFUNG)-RELATED"/>
    <property type="match status" value="1"/>
</dbReference>
<evidence type="ECO:0000256" key="1">
    <source>
        <dbReference type="ARBA" id="ARBA00001971"/>
    </source>
</evidence>
<dbReference type="GO" id="GO:0016712">
    <property type="term" value="F:oxidoreductase activity, acting on paired donors, with incorporation or reduction of molecular oxygen, reduced flavin or flavoprotein as one donor, and incorporation of one atom of oxygen"/>
    <property type="evidence" value="ECO:0007669"/>
    <property type="project" value="InterPro"/>
</dbReference>
<evidence type="ECO:0000256" key="5">
    <source>
        <dbReference type="ARBA" id="ARBA00023004"/>
    </source>
</evidence>
<keyword evidence="8" id="KW-1133">Transmembrane helix</keyword>
<dbReference type="InterPro" id="IPR001128">
    <property type="entry name" value="Cyt_P450"/>
</dbReference>
<dbReference type="Pfam" id="PF00067">
    <property type="entry name" value="p450"/>
    <property type="match status" value="1"/>
</dbReference>
<keyword evidence="10" id="KW-1185">Reference proteome</keyword>
<organism evidence="9 10">
    <name type="scientific">Byssothecium circinans</name>
    <dbReference type="NCBI Taxonomy" id="147558"/>
    <lineage>
        <taxon>Eukaryota</taxon>
        <taxon>Fungi</taxon>
        <taxon>Dikarya</taxon>
        <taxon>Ascomycota</taxon>
        <taxon>Pezizomycotina</taxon>
        <taxon>Dothideomycetes</taxon>
        <taxon>Pleosporomycetidae</taxon>
        <taxon>Pleosporales</taxon>
        <taxon>Massarineae</taxon>
        <taxon>Massarinaceae</taxon>
        <taxon>Byssothecium</taxon>
    </lineage>
</organism>
<dbReference type="InterPro" id="IPR036396">
    <property type="entry name" value="Cyt_P450_sf"/>
</dbReference>